<dbReference type="STRING" id="394096.DB31_5663"/>
<keyword evidence="3" id="KW-1185">Reference proteome</keyword>
<dbReference type="PROSITE" id="PS51725">
    <property type="entry name" value="ABM"/>
    <property type="match status" value="1"/>
</dbReference>
<evidence type="ECO:0000313" key="3">
    <source>
        <dbReference type="Proteomes" id="UP000028725"/>
    </source>
</evidence>
<dbReference type="RefSeq" id="WP_044185828.1">
    <property type="nucleotide sequence ID" value="NZ_JMCB01000003.1"/>
</dbReference>
<feature type="domain" description="ABM" evidence="1">
    <location>
        <begin position="6"/>
        <end position="94"/>
    </location>
</feature>
<reference evidence="2 3" key="1">
    <citation type="submission" date="2014-04" db="EMBL/GenBank/DDBJ databases">
        <title>Genome assembly of Hyalangium minutum DSM 14724.</title>
        <authorList>
            <person name="Sharma G."/>
            <person name="Subramanian S."/>
        </authorList>
    </citation>
    <scope>NUCLEOTIDE SEQUENCE [LARGE SCALE GENOMIC DNA]</scope>
    <source>
        <strain evidence="2 3">DSM 14724</strain>
    </source>
</reference>
<evidence type="ECO:0000313" key="2">
    <source>
        <dbReference type="EMBL" id="KFE70621.1"/>
    </source>
</evidence>
<dbReference type="OrthoDB" id="287932at2"/>
<dbReference type="GO" id="GO:0003824">
    <property type="term" value="F:catalytic activity"/>
    <property type="evidence" value="ECO:0007669"/>
    <property type="project" value="TreeGrafter"/>
</dbReference>
<dbReference type="PANTHER" id="PTHR33336">
    <property type="entry name" value="QUINOL MONOOXYGENASE YGIN-RELATED"/>
    <property type="match status" value="1"/>
</dbReference>
<proteinExistence type="predicted"/>
<dbReference type="InterPro" id="IPR011008">
    <property type="entry name" value="Dimeric_a/b-barrel"/>
</dbReference>
<dbReference type="Pfam" id="PF03992">
    <property type="entry name" value="ABM"/>
    <property type="match status" value="1"/>
</dbReference>
<comment type="caution">
    <text evidence="2">The sequence shown here is derived from an EMBL/GenBank/DDBJ whole genome shotgun (WGS) entry which is preliminary data.</text>
</comment>
<dbReference type="Proteomes" id="UP000028725">
    <property type="component" value="Unassembled WGS sequence"/>
</dbReference>
<dbReference type="EMBL" id="JMCB01000003">
    <property type="protein sequence ID" value="KFE70621.1"/>
    <property type="molecule type" value="Genomic_DNA"/>
</dbReference>
<dbReference type="PANTHER" id="PTHR33336:SF15">
    <property type="entry name" value="ABM DOMAIN-CONTAINING PROTEIN"/>
    <property type="match status" value="1"/>
</dbReference>
<dbReference type="AlphaFoldDB" id="A0A085WSF8"/>
<organism evidence="2 3">
    <name type="scientific">Hyalangium minutum</name>
    <dbReference type="NCBI Taxonomy" id="394096"/>
    <lineage>
        <taxon>Bacteria</taxon>
        <taxon>Pseudomonadati</taxon>
        <taxon>Myxococcota</taxon>
        <taxon>Myxococcia</taxon>
        <taxon>Myxococcales</taxon>
        <taxon>Cystobacterineae</taxon>
        <taxon>Archangiaceae</taxon>
        <taxon>Hyalangium</taxon>
    </lineage>
</organism>
<accession>A0A085WSF8</accession>
<dbReference type="InterPro" id="IPR050744">
    <property type="entry name" value="AI-2_Isomerase_LsrG"/>
</dbReference>
<gene>
    <name evidence="2" type="ORF">DB31_5663</name>
</gene>
<protein>
    <recommendedName>
        <fullName evidence="1">ABM domain-containing protein</fullName>
    </recommendedName>
</protein>
<dbReference type="InterPro" id="IPR007138">
    <property type="entry name" value="ABM_dom"/>
</dbReference>
<evidence type="ECO:0000259" key="1">
    <source>
        <dbReference type="PROSITE" id="PS51725"/>
    </source>
</evidence>
<dbReference type="Gene3D" id="3.30.70.100">
    <property type="match status" value="1"/>
</dbReference>
<dbReference type="SUPFAM" id="SSF54909">
    <property type="entry name" value="Dimeric alpha+beta barrel"/>
    <property type="match status" value="1"/>
</dbReference>
<sequence>MQDEIVYVVAKLQARAGKEEALWKLIEPLVEPTRKEKGCRSYMALRDRSSPTVLTLVEEWDTEADLNTHLALPHLQKVFAQFADLLASPPEIIRYRRLA</sequence>
<name>A0A085WSF8_9BACT</name>